<dbReference type="AlphaFoldDB" id="A0A5C3LJ23"/>
<evidence type="ECO:0000256" key="1">
    <source>
        <dbReference type="SAM" id="MobiDB-lite"/>
    </source>
</evidence>
<dbReference type="Proteomes" id="UP000308652">
    <property type="component" value="Unassembled WGS sequence"/>
</dbReference>
<sequence>MIWNHVSDNSEGVDVKPHQVILRSVVEKWTMINLILAFAVSVKVFLLRSESIRWQREKKEVGHANSDGSSMIDSEKAEPANELEDTTPKPEKKPLIWKTTIYDHIALLCILRWCIQKTLRFPPPRVNRGIGIKSRNTEILARLSRSGGTMTSYHLPPRTWCSSSTTNSDALQQILDVYLGIFVFEELWHLTLGTGCLRSQVITIVIQPKQGGAGPSALPSSTCLDMPVFAYIITAVLWEWVACSTVDTPAAAPWDL</sequence>
<reference evidence="2 3" key="1">
    <citation type="journal article" date="2019" name="Nat. Ecol. Evol.">
        <title>Megaphylogeny resolves global patterns of mushroom evolution.</title>
        <authorList>
            <person name="Varga T."/>
            <person name="Krizsan K."/>
            <person name="Foldi C."/>
            <person name="Dima B."/>
            <person name="Sanchez-Garcia M."/>
            <person name="Sanchez-Ramirez S."/>
            <person name="Szollosi G.J."/>
            <person name="Szarkandi J.G."/>
            <person name="Papp V."/>
            <person name="Albert L."/>
            <person name="Andreopoulos W."/>
            <person name="Angelini C."/>
            <person name="Antonin V."/>
            <person name="Barry K.W."/>
            <person name="Bougher N.L."/>
            <person name="Buchanan P."/>
            <person name="Buyck B."/>
            <person name="Bense V."/>
            <person name="Catcheside P."/>
            <person name="Chovatia M."/>
            <person name="Cooper J."/>
            <person name="Damon W."/>
            <person name="Desjardin D."/>
            <person name="Finy P."/>
            <person name="Geml J."/>
            <person name="Haridas S."/>
            <person name="Hughes K."/>
            <person name="Justo A."/>
            <person name="Karasinski D."/>
            <person name="Kautmanova I."/>
            <person name="Kiss B."/>
            <person name="Kocsube S."/>
            <person name="Kotiranta H."/>
            <person name="LaButti K.M."/>
            <person name="Lechner B.E."/>
            <person name="Liimatainen K."/>
            <person name="Lipzen A."/>
            <person name="Lukacs Z."/>
            <person name="Mihaltcheva S."/>
            <person name="Morgado L.N."/>
            <person name="Niskanen T."/>
            <person name="Noordeloos M.E."/>
            <person name="Ohm R.A."/>
            <person name="Ortiz-Santana B."/>
            <person name="Ovrebo C."/>
            <person name="Racz N."/>
            <person name="Riley R."/>
            <person name="Savchenko A."/>
            <person name="Shiryaev A."/>
            <person name="Soop K."/>
            <person name="Spirin V."/>
            <person name="Szebenyi C."/>
            <person name="Tomsovsky M."/>
            <person name="Tulloss R.E."/>
            <person name="Uehling J."/>
            <person name="Grigoriev I.V."/>
            <person name="Vagvolgyi C."/>
            <person name="Papp T."/>
            <person name="Martin F.M."/>
            <person name="Miettinen O."/>
            <person name="Hibbett D.S."/>
            <person name="Nagy L.G."/>
        </authorList>
    </citation>
    <scope>NUCLEOTIDE SEQUENCE [LARGE SCALE GENOMIC DNA]</scope>
    <source>
        <strain evidence="2 3">CBS 166.37</strain>
    </source>
</reference>
<keyword evidence="3" id="KW-1185">Reference proteome</keyword>
<dbReference type="EMBL" id="ML213668">
    <property type="protein sequence ID" value="TFK32645.1"/>
    <property type="molecule type" value="Genomic_DNA"/>
</dbReference>
<evidence type="ECO:0000313" key="3">
    <source>
        <dbReference type="Proteomes" id="UP000308652"/>
    </source>
</evidence>
<dbReference type="OrthoDB" id="1368at2759"/>
<proteinExistence type="predicted"/>
<organism evidence="2 3">
    <name type="scientific">Crucibulum laeve</name>
    <dbReference type="NCBI Taxonomy" id="68775"/>
    <lineage>
        <taxon>Eukaryota</taxon>
        <taxon>Fungi</taxon>
        <taxon>Dikarya</taxon>
        <taxon>Basidiomycota</taxon>
        <taxon>Agaricomycotina</taxon>
        <taxon>Agaricomycetes</taxon>
        <taxon>Agaricomycetidae</taxon>
        <taxon>Agaricales</taxon>
        <taxon>Agaricineae</taxon>
        <taxon>Nidulariaceae</taxon>
        <taxon>Crucibulum</taxon>
    </lineage>
</organism>
<name>A0A5C3LJ23_9AGAR</name>
<gene>
    <name evidence="2" type="ORF">BDQ12DRAFT_670922</name>
</gene>
<accession>A0A5C3LJ23</accession>
<evidence type="ECO:0000313" key="2">
    <source>
        <dbReference type="EMBL" id="TFK32645.1"/>
    </source>
</evidence>
<feature type="region of interest" description="Disordered" evidence="1">
    <location>
        <begin position="58"/>
        <end position="91"/>
    </location>
</feature>
<protein>
    <submittedName>
        <fullName evidence="2">Uncharacterized protein</fullName>
    </submittedName>
</protein>